<evidence type="ECO:0000313" key="2">
    <source>
        <dbReference type="Proteomes" id="UP000799428"/>
    </source>
</evidence>
<dbReference type="AlphaFoldDB" id="A0A6G1KI67"/>
<dbReference type="Gene3D" id="1.10.150.720">
    <property type="entry name" value="Haloacid dehalogenase-like hydrolase"/>
    <property type="match status" value="1"/>
</dbReference>
<dbReference type="EMBL" id="MU005766">
    <property type="protein sequence ID" value="KAF2712524.1"/>
    <property type="molecule type" value="Genomic_DNA"/>
</dbReference>
<reference evidence="1" key="1">
    <citation type="journal article" date="2020" name="Stud. Mycol.">
        <title>101 Dothideomycetes genomes: a test case for predicting lifestyles and emergence of pathogens.</title>
        <authorList>
            <person name="Haridas S."/>
            <person name="Albert R."/>
            <person name="Binder M."/>
            <person name="Bloem J."/>
            <person name="Labutti K."/>
            <person name="Salamov A."/>
            <person name="Andreopoulos B."/>
            <person name="Baker S."/>
            <person name="Barry K."/>
            <person name="Bills G."/>
            <person name="Bluhm B."/>
            <person name="Cannon C."/>
            <person name="Castanera R."/>
            <person name="Culley D."/>
            <person name="Daum C."/>
            <person name="Ezra D."/>
            <person name="Gonzalez J."/>
            <person name="Henrissat B."/>
            <person name="Kuo A."/>
            <person name="Liang C."/>
            <person name="Lipzen A."/>
            <person name="Lutzoni F."/>
            <person name="Magnuson J."/>
            <person name="Mondo S."/>
            <person name="Nolan M."/>
            <person name="Ohm R."/>
            <person name="Pangilinan J."/>
            <person name="Park H.-J."/>
            <person name="Ramirez L."/>
            <person name="Alfaro M."/>
            <person name="Sun H."/>
            <person name="Tritt A."/>
            <person name="Yoshinaga Y."/>
            <person name="Zwiers L.-H."/>
            <person name="Turgeon B."/>
            <person name="Goodwin S."/>
            <person name="Spatafora J."/>
            <person name="Crous P."/>
            <person name="Grigoriev I."/>
        </authorList>
    </citation>
    <scope>NUCLEOTIDE SEQUENCE</scope>
    <source>
        <strain evidence="1">CBS 279.74</strain>
    </source>
</reference>
<evidence type="ECO:0000313" key="1">
    <source>
        <dbReference type="EMBL" id="KAF2712524.1"/>
    </source>
</evidence>
<name>A0A6G1KI67_9PLEO</name>
<dbReference type="Proteomes" id="UP000799428">
    <property type="component" value="Unassembled WGS sequence"/>
</dbReference>
<feature type="non-terminal residue" evidence="1">
    <location>
        <position position="269"/>
    </location>
</feature>
<gene>
    <name evidence="1" type="ORF">K504DRAFT_353367</name>
</gene>
<dbReference type="InterPro" id="IPR023214">
    <property type="entry name" value="HAD_sf"/>
</dbReference>
<dbReference type="Gene3D" id="3.40.50.1000">
    <property type="entry name" value="HAD superfamily/HAD-like"/>
    <property type="match status" value="1"/>
</dbReference>
<protein>
    <submittedName>
        <fullName evidence="1">Haloacid dehalogenase</fullName>
    </submittedName>
</protein>
<dbReference type="InterPro" id="IPR051828">
    <property type="entry name" value="HAD-like_hydrolase_domain"/>
</dbReference>
<dbReference type="GO" id="GO:0005634">
    <property type="term" value="C:nucleus"/>
    <property type="evidence" value="ECO:0007669"/>
    <property type="project" value="TreeGrafter"/>
</dbReference>
<sequence>MHPIQHLSRKKNLLLALDAFKTLYRPNSPIPTQYARIGMKYGVLGHRDEIASLRTSFKHAFEEQSSTNPNYGKATGLGAENWWANVIKSTFNPFLKSGQKVPQAMVSELLTCYSTSEGYKMYHDVMPFFNMLRERKTQANLESPWKWDKTVVGIVTNSDDRVPGILESFGLRVGTRRVGVKTERSARANLDDDISFVVMSYDVGFEKPDRRIFQAAEAMLKETLAEDGEGVEEQAIGGFEMLYVGDSFEKDYLGAKDSGWEAVMVDRAG</sequence>
<dbReference type="SUPFAM" id="SSF56784">
    <property type="entry name" value="HAD-like"/>
    <property type="match status" value="1"/>
</dbReference>
<dbReference type="InterPro" id="IPR044924">
    <property type="entry name" value="HAD-SF_hydro_IA_REG-2-like_cap"/>
</dbReference>
<proteinExistence type="predicted"/>
<dbReference type="PANTHER" id="PTHR46191:SF2">
    <property type="entry name" value="HALOACID DEHALOGENASE-LIKE HYDROLASE DOMAIN-CONTAINING PROTEIN 3"/>
    <property type="match status" value="1"/>
</dbReference>
<keyword evidence="2" id="KW-1185">Reference proteome</keyword>
<accession>A0A6G1KI67</accession>
<dbReference type="Pfam" id="PF00702">
    <property type="entry name" value="Hydrolase"/>
    <property type="match status" value="1"/>
</dbReference>
<dbReference type="OrthoDB" id="444127at2759"/>
<dbReference type="PANTHER" id="PTHR46191">
    <property type="match status" value="1"/>
</dbReference>
<dbReference type="InterPro" id="IPR036412">
    <property type="entry name" value="HAD-like_sf"/>
</dbReference>
<organism evidence="1 2">
    <name type="scientific">Pleomassaria siparia CBS 279.74</name>
    <dbReference type="NCBI Taxonomy" id="1314801"/>
    <lineage>
        <taxon>Eukaryota</taxon>
        <taxon>Fungi</taxon>
        <taxon>Dikarya</taxon>
        <taxon>Ascomycota</taxon>
        <taxon>Pezizomycotina</taxon>
        <taxon>Dothideomycetes</taxon>
        <taxon>Pleosporomycetidae</taxon>
        <taxon>Pleosporales</taxon>
        <taxon>Pleomassariaceae</taxon>
        <taxon>Pleomassaria</taxon>
    </lineage>
</organism>